<accession>A0A9P0EE30</accession>
<evidence type="ECO:0000313" key="2">
    <source>
        <dbReference type="EMBL" id="CAH0047094.1"/>
    </source>
</evidence>
<dbReference type="AlphaFoldDB" id="A0A9P0EE30"/>
<evidence type="ECO:0000313" key="3">
    <source>
        <dbReference type="Proteomes" id="UP000775872"/>
    </source>
</evidence>
<comment type="caution">
    <text evidence="2">The sequence shown here is derived from an EMBL/GenBank/DDBJ whole genome shotgun (WGS) entry which is preliminary data.</text>
</comment>
<dbReference type="EMBL" id="CABFOC020000018">
    <property type="protein sequence ID" value="CAH0047094.1"/>
    <property type="molecule type" value="Genomic_DNA"/>
</dbReference>
<reference evidence="2" key="1">
    <citation type="submission" date="2021-10" db="EMBL/GenBank/DDBJ databases">
        <authorList>
            <person name="Piombo E."/>
        </authorList>
    </citation>
    <scope>NUCLEOTIDE SEQUENCE</scope>
</reference>
<feature type="chain" id="PRO_5040396634" evidence="1">
    <location>
        <begin position="18"/>
        <end position="68"/>
    </location>
</feature>
<gene>
    <name evidence="2" type="ORF">CSOL1703_00013333</name>
</gene>
<keyword evidence="3" id="KW-1185">Reference proteome</keyword>
<sequence length="68" mass="7296">MKTYFALVAFLVSASLAAPTDGASQEVSLFLAERNCNRDDEPCIGDNNCCSKICRWKAGDPKGKCGAH</sequence>
<proteinExistence type="predicted"/>
<keyword evidence="1" id="KW-0732">Signal</keyword>
<name>A0A9P0EE30_9HYPO</name>
<feature type="signal peptide" evidence="1">
    <location>
        <begin position="1"/>
        <end position="17"/>
    </location>
</feature>
<protein>
    <submittedName>
        <fullName evidence="2">Uncharacterized protein</fullName>
    </submittedName>
</protein>
<organism evidence="2 3">
    <name type="scientific">Clonostachys solani</name>
    <dbReference type="NCBI Taxonomy" id="160281"/>
    <lineage>
        <taxon>Eukaryota</taxon>
        <taxon>Fungi</taxon>
        <taxon>Dikarya</taxon>
        <taxon>Ascomycota</taxon>
        <taxon>Pezizomycotina</taxon>
        <taxon>Sordariomycetes</taxon>
        <taxon>Hypocreomycetidae</taxon>
        <taxon>Hypocreales</taxon>
        <taxon>Bionectriaceae</taxon>
        <taxon>Clonostachys</taxon>
    </lineage>
</organism>
<dbReference type="Proteomes" id="UP000775872">
    <property type="component" value="Unassembled WGS sequence"/>
</dbReference>
<evidence type="ECO:0000256" key="1">
    <source>
        <dbReference type="SAM" id="SignalP"/>
    </source>
</evidence>